<evidence type="ECO:0000313" key="2">
    <source>
        <dbReference type="Proteomes" id="UP000475928"/>
    </source>
</evidence>
<dbReference type="EMBL" id="BLLH01000006">
    <property type="protein sequence ID" value="GFH40850.1"/>
    <property type="molecule type" value="Genomic_DNA"/>
</dbReference>
<dbReference type="Gene3D" id="3.30.2020.10">
    <property type="entry name" value="NE0471-like N-terminal domain"/>
    <property type="match status" value="1"/>
</dbReference>
<comment type="caution">
    <text evidence="1">The sequence shown here is derived from an EMBL/GenBank/DDBJ whole genome shotgun (WGS) entry which is preliminary data.</text>
</comment>
<dbReference type="RefSeq" id="WP_172356757.1">
    <property type="nucleotide sequence ID" value="NZ_BLLH01000006.1"/>
</dbReference>
<proteinExistence type="predicted"/>
<protein>
    <submittedName>
        <fullName evidence="1">Uncharacterized protein</fullName>
    </submittedName>
</protein>
<dbReference type="Proteomes" id="UP000475928">
    <property type="component" value="Unassembled WGS sequence"/>
</dbReference>
<dbReference type="AlphaFoldDB" id="A0A6A0B622"/>
<dbReference type="InterPro" id="IPR036782">
    <property type="entry name" value="NE0471-like_N"/>
</dbReference>
<evidence type="ECO:0000313" key="1">
    <source>
        <dbReference type="EMBL" id="GFH40850.1"/>
    </source>
</evidence>
<dbReference type="SUPFAM" id="SSF143880">
    <property type="entry name" value="NE0471 N-terminal domain-like"/>
    <property type="match status" value="1"/>
</dbReference>
<gene>
    <name evidence="1" type="ORF">Hs20B_12480</name>
</gene>
<reference evidence="1 2" key="1">
    <citation type="submission" date="2020-02" db="EMBL/GenBank/DDBJ databases">
        <title>Draft genome sequence of Lactococcus sp. Hs20B0-1.</title>
        <authorList>
            <person name="Noda S."/>
            <person name="Yuki M."/>
            <person name="Ohkuma M."/>
        </authorList>
    </citation>
    <scope>NUCLEOTIDE SEQUENCE [LARGE SCALE GENOMIC DNA]</scope>
    <source>
        <strain evidence="1 2">Hs20B0-1</strain>
    </source>
</reference>
<sequence>MSTAEERPKLINAEPLANKQIKLFYENGEVKVFSVKEWIEKYPIFAHLKDEENFRNLKVRSPYVAFDEKTDFSPEVLYDKSEMFYA</sequence>
<name>A0A6A0B622_9LACT</name>
<organism evidence="1 2">
    <name type="scientific">Pseudolactococcus insecticola</name>
    <dbReference type="NCBI Taxonomy" id="2709158"/>
    <lineage>
        <taxon>Bacteria</taxon>
        <taxon>Bacillati</taxon>
        <taxon>Bacillota</taxon>
        <taxon>Bacilli</taxon>
        <taxon>Lactobacillales</taxon>
        <taxon>Streptococcaceae</taxon>
        <taxon>Pseudolactococcus</taxon>
    </lineage>
</organism>
<accession>A0A6A0B622</accession>
<keyword evidence="2" id="KW-1185">Reference proteome</keyword>